<feature type="domain" description="Sema" evidence="26">
    <location>
        <begin position="5"/>
        <end position="447"/>
    </location>
</feature>
<dbReference type="GO" id="GO:0017154">
    <property type="term" value="F:semaphorin receptor activity"/>
    <property type="evidence" value="ECO:0007669"/>
    <property type="project" value="InterPro"/>
</dbReference>
<name>A0A8B8B7Z9_CRAVI</name>
<evidence type="ECO:0000256" key="19">
    <source>
        <dbReference type="ARBA" id="ARBA00033117"/>
    </source>
</evidence>
<keyword evidence="7" id="KW-0677">Repeat</keyword>
<dbReference type="PROSITE" id="PS50011">
    <property type="entry name" value="PROTEIN_KINASE_DOM"/>
    <property type="match status" value="1"/>
</dbReference>
<dbReference type="GO" id="GO:0048468">
    <property type="term" value="P:cell development"/>
    <property type="evidence" value="ECO:0007669"/>
    <property type="project" value="UniProtKB-ARBA"/>
</dbReference>
<comment type="similarity">
    <text evidence="2">Belongs to the plexin family.</text>
</comment>
<keyword evidence="14" id="KW-0829">Tyrosine-protein kinase</keyword>
<dbReference type="InterPro" id="IPR002909">
    <property type="entry name" value="IPT_dom"/>
</dbReference>
<dbReference type="InterPro" id="IPR036352">
    <property type="entry name" value="Semap_dom_sf"/>
</dbReference>
<keyword evidence="4" id="KW-0808">Transferase</keyword>
<dbReference type="PRINTS" id="PR00109">
    <property type="entry name" value="TYRKINASE"/>
</dbReference>
<dbReference type="CDD" id="cd00192">
    <property type="entry name" value="PTKc"/>
    <property type="match status" value="1"/>
</dbReference>
<accession>A0A8B8B7Z9</accession>
<dbReference type="Gene3D" id="2.60.40.10">
    <property type="entry name" value="Immunoglobulins"/>
    <property type="match status" value="5"/>
</dbReference>
<evidence type="ECO:0000256" key="20">
    <source>
        <dbReference type="ARBA" id="ARBA00033136"/>
    </source>
</evidence>
<dbReference type="RefSeq" id="XP_022299541.1">
    <property type="nucleotide sequence ID" value="XM_022443833.1"/>
</dbReference>
<evidence type="ECO:0000313" key="29">
    <source>
        <dbReference type="RefSeq" id="XP_022299540.1"/>
    </source>
</evidence>
<evidence type="ECO:0000256" key="8">
    <source>
        <dbReference type="ARBA" id="ARBA00022741"/>
    </source>
</evidence>
<dbReference type="InterPro" id="IPR017441">
    <property type="entry name" value="Protein_kinase_ATP_BS"/>
</dbReference>
<evidence type="ECO:0000313" key="28">
    <source>
        <dbReference type="RefSeq" id="XP_022299539.1"/>
    </source>
</evidence>
<evidence type="ECO:0000256" key="7">
    <source>
        <dbReference type="ARBA" id="ARBA00022737"/>
    </source>
</evidence>
<evidence type="ECO:0000256" key="13">
    <source>
        <dbReference type="ARBA" id="ARBA00023136"/>
    </source>
</evidence>
<dbReference type="InterPro" id="IPR014756">
    <property type="entry name" value="Ig_E-set"/>
</dbReference>
<dbReference type="InterPro" id="IPR002165">
    <property type="entry name" value="Plexin_repeat"/>
</dbReference>
<dbReference type="RefSeq" id="XP_022299540.1">
    <property type="nucleotide sequence ID" value="XM_022443832.1"/>
</dbReference>
<dbReference type="CDD" id="cd00603">
    <property type="entry name" value="IPT_PCSR"/>
    <property type="match status" value="1"/>
</dbReference>
<sequence>MAAVRAVIFYWALCLIQWTTSMHIEHLFTNEQLDPSFDKPVIHPQNGQVFLGSKNQVYKLSPGLTVLQRVSIGPRVPQGERNSVNVFVKGLVLNQNDSSLIVCSTIPPGACQILSLDDISQVKTPFGASVVSNDPTSPNVLFLSQGANSEAVLFVASWYAMRYGAEATEYLTNTVPLLSSRDPLTLELTSTPLGDPASIFIRESNNTEAHLRFIYGFSYGNFVYFISRYNLIESRITRLCKSNPSVHTYVDIPVVCGKNGYSVVQGAEFEVTNGELYVVFKKHEGAKWRGGPVSSVVCHYKMSEVERQFNRVVDDCHQGQGQLGPHYIHEEVPCPKVSGKVDNPYCSKVPGGFSSIEGLQPILSQSIITLDNVYAYSVAVISRGATTTLLISSGDGFLRKYIKSGSLVTKVDELRINNIKEGIGMSVSPDGKSLYLVTDNKLLKIGISHCEQRRTCQACVMTSDPVCGWCNMEGRCTEKENCRGSLIKPPWLSAARKENCAQMSDLRPAILNYENISSNQQQHQISFKLSDVSLTEGRGNLRCAFTALSVTAHTPASLDNDVITCQLPSNRSLELKPRGSVSHNHHDLEVEFHIEGHTFVKRSVPVFDCTVHKTCTDCSKSLFNCSWHYQSHTCTALSVVSLKPSPQDPGTTNYDSCPRVEVPASQNADIIVHSGDSPQLVFKLVNMKAGQTDQIWCQFKYLNKVVTVPGTAESGSLTCQKVTFEYSQEKSNVDATFEVLWGPQKYPLDMSNNITVQIYKCKYMVTNCGLCLTMDTKYNCGWCSSTNQCTRNKECLDKWLERDDTCPNPKILRFEPSMGPVSGRTNITVSGINLGKNYIDIKGGVKVAGVNCMVHPGHFESSQGFKCLTDKVDAPLNGTITVVVDSLYNTTSDSVFSFVVPDVIGMQNPNKGPVSGGTTLTIFGSYMDIGTMTTVDIGGSPCKVTQLMTDKLMCETSGSVNGLGEREVEVDFGGYKRLLSDKFTYVEDPQISYIYGNHSIASGGVMVQICGRGLSLIEKKQIFLKGHENDAVDCKKELTQLKCLMCPTPPLHLSPGESISPDQPRLVHYGLILNNVRTWRNVSETPSFSPLLYYPNPRLEKFPEPVSYVQGRPLVIKGSSISSVQPYHDLKVMVGNEHCTNIQVSPGNITCTPPEEGEGRRHGKAQVVVQVGYFHEKVGYLTYDENHPSEKPIAMGIILGVVIPIIAIIALLAICIIRRQRKNKPPEGAIPELLKDHEQDEEELIGMNSVTIKAEMNGQIANGDSGPYISELLGQIEDAAVRQSVSDFLVPRSKLSVGDLIGKGSYGSTSEGQYKHSKGAEAAERNDAVAIKALQGCSTDKETMVEFLKQCAVLKDLQHPNILVMSGLCLSSSDPPLIILPNLQRGDLKNYIKDTSKNLTLVDLLEIAQQVCEAMSYLESLHVVHGNLAARNCLVADDKVVKVSDYSIAPLYKGDFYLSNDHISITKWWAPEILDVEKGSTPGFSHKTDCWSFGVVLWELMTRGVTPYPDVETDNLRKYLTGGHRLKKPRQCPEAVYLLMLKCWTDVPSDRPSFQEVTEEVKQFTSTEESSDVSEPLHTKIEPGGSQEYLGVMG</sequence>
<dbReference type="PANTHER" id="PTHR22625:SF70">
    <property type="entry name" value="PLEXIN A, ISOFORM A"/>
    <property type="match status" value="1"/>
</dbReference>
<evidence type="ECO:0000313" key="30">
    <source>
        <dbReference type="RefSeq" id="XP_022299541.1"/>
    </source>
</evidence>
<evidence type="ECO:0000313" key="27">
    <source>
        <dbReference type="Proteomes" id="UP000694844"/>
    </source>
</evidence>
<dbReference type="GO" id="GO:0005886">
    <property type="term" value="C:plasma membrane"/>
    <property type="evidence" value="ECO:0007669"/>
    <property type="project" value="UniProtKB-SubCell"/>
</dbReference>
<evidence type="ECO:0000256" key="10">
    <source>
        <dbReference type="ARBA" id="ARBA00022840"/>
    </source>
</evidence>
<dbReference type="RefSeq" id="XP_022299545.1">
    <property type="nucleotide sequence ID" value="XM_022443837.1"/>
</dbReference>
<dbReference type="FunFam" id="1.10.510.10:FF:001512">
    <property type="entry name" value="Receptor tyrosine-protein kinase erbB-2"/>
    <property type="match status" value="1"/>
</dbReference>
<feature type="signal peptide" evidence="24">
    <location>
        <begin position="1"/>
        <end position="21"/>
    </location>
</feature>
<dbReference type="SUPFAM" id="SSF103575">
    <property type="entry name" value="Plexin repeat"/>
    <property type="match status" value="2"/>
</dbReference>
<gene>
    <name evidence="28 29 30 31 32 33" type="primary">LOC111108185</name>
</gene>
<dbReference type="Pfam" id="PF01437">
    <property type="entry name" value="PSI"/>
    <property type="match status" value="2"/>
</dbReference>
<dbReference type="Pfam" id="PF18020">
    <property type="entry name" value="TIG_2"/>
    <property type="match status" value="1"/>
</dbReference>
<reference evidence="28 29" key="1">
    <citation type="submission" date="2025-04" db="UniProtKB">
        <authorList>
            <consortium name="RefSeq"/>
        </authorList>
    </citation>
    <scope>IDENTIFICATION</scope>
    <source>
        <tissue evidence="28 29">Whole sample</tissue>
    </source>
</reference>
<dbReference type="GO" id="GO:0050793">
    <property type="term" value="P:regulation of developmental process"/>
    <property type="evidence" value="ECO:0007669"/>
    <property type="project" value="UniProtKB-ARBA"/>
</dbReference>
<evidence type="ECO:0000256" key="24">
    <source>
        <dbReference type="SAM" id="SignalP"/>
    </source>
</evidence>
<dbReference type="RefSeq" id="XP_022299544.1">
    <property type="nucleotide sequence ID" value="XM_022443836.1"/>
</dbReference>
<evidence type="ECO:0000256" key="21">
    <source>
        <dbReference type="PROSITE-ProRule" id="PRU00352"/>
    </source>
</evidence>
<dbReference type="GO" id="GO:0002116">
    <property type="term" value="C:semaphorin receptor complex"/>
    <property type="evidence" value="ECO:0007669"/>
    <property type="project" value="TreeGrafter"/>
</dbReference>
<evidence type="ECO:0000256" key="1">
    <source>
        <dbReference type="ARBA" id="ARBA00004251"/>
    </source>
</evidence>
<feature type="domain" description="Protein kinase" evidence="25">
    <location>
        <begin position="1295"/>
        <end position="1565"/>
    </location>
</feature>
<dbReference type="PANTHER" id="PTHR22625">
    <property type="entry name" value="PLEXIN"/>
    <property type="match status" value="1"/>
</dbReference>
<keyword evidence="9" id="KW-0418">Kinase</keyword>
<keyword evidence="10 22" id="KW-0067">ATP-binding</keyword>
<dbReference type="GeneID" id="111108185"/>
<dbReference type="InterPro" id="IPR016201">
    <property type="entry name" value="PSI"/>
</dbReference>
<evidence type="ECO:0000259" key="25">
    <source>
        <dbReference type="PROSITE" id="PS50011"/>
    </source>
</evidence>
<feature type="binding site" evidence="22">
    <location>
        <position position="1332"/>
    </location>
    <ligand>
        <name>ATP</name>
        <dbReference type="ChEBI" id="CHEBI:30616"/>
    </ligand>
</feature>
<evidence type="ECO:0000256" key="22">
    <source>
        <dbReference type="PROSITE-ProRule" id="PRU10141"/>
    </source>
</evidence>
<comment type="subcellular location">
    <subcellularLocation>
        <location evidence="1">Cell membrane</location>
        <topology evidence="1">Single-pass type I membrane protein</topology>
    </subcellularLocation>
</comment>
<evidence type="ECO:0000313" key="33">
    <source>
        <dbReference type="RefSeq" id="XP_022299545.1"/>
    </source>
</evidence>
<dbReference type="SMART" id="SM00429">
    <property type="entry name" value="IPT"/>
    <property type="match status" value="3"/>
</dbReference>
<evidence type="ECO:0000256" key="11">
    <source>
        <dbReference type="ARBA" id="ARBA00022843"/>
    </source>
</evidence>
<evidence type="ECO:0000256" key="5">
    <source>
        <dbReference type="ARBA" id="ARBA00022692"/>
    </source>
</evidence>
<keyword evidence="8 22" id="KW-0547">Nucleotide-binding</keyword>
<evidence type="ECO:0000256" key="12">
    <source>
        <dbReference type="ARBA" id="ARBA00022989"/>
    </source>
</evidence>
<dbReference type="PROSITE" id="PS00107">
    <property type="entry name" value="PROTEIN_KINASE_ATP"/>
    <property type="match status" value="1"/>
</dbReference>
<keyword evidence="16" id="KW-0325">Glycoprotein</keyword>
<evidence type="ECO:0000256" key="6">
    <source>
        <dbReference type="ARBA" id="ARBA00022729"/>
    </source>
</evidence>
<evidence type="ECO:0000256" key="23">
    <source>
        <dbReference type="SAM" id="Phobius"/>
    </source>
</evidence>
<dbReference type="SMART" id="SM00630">
    <property type="entry name" value="Sema"/>
    <property type="match status" value="1"/>
</dbReference>
<dbReference type="Pfam" id="PF07714">
    <property type="entry name" value="PK_Tyr_Ser-Thr"/>
    <property type="match status" value="1"/>
</dbReference>
<keyword evidence="15" id="KW-1015">Disulfide bond</keyword>
<comment type="caution">
    <text evidence="21">Lacks conserved residue(s) required for the propagation of feature annotation.</text>
</comment>
<dbReference type="InterPro" id="IPR015943">
    <property type="entry name" value="WD40/YVTN_repeat-like_dom_sf"/>
</dbReference>
<dbReference type="RefSeq" id="XP_022299539.1">
    <property type="nucleotide sequence ID" value="XM_022443831.1"/>
</dbReference>
<dbReference type="GO" id="GO:0005524">
    <property type="term" value="F:ATP binding"/>
    <property type="evidence" value="ECO:0007669"/>
    <property type="project" value="UniProtKB-UniRule"/>
</dbReference>
<dbReference type="Pfam" id="PF01403">
    <property type="entry name" value="Sema"/>
    <property type="match status" value="1"/>
</dbReference>
<evidence type="ECO:0000256" key="4">
    <source>
        <dbReference type="ARBA" id="ARBA00022679"/>
    </source>
</evidence>
<evidence type="ECO:0000256" key="14">
    <source>
        <dbReference type="ARBA" id="ARBA00023137"/>
    </source>
</evidence>
<dbReference type="InterPro" id="IPR001627">
    <property type="entry name" value="Semap_dom"/>
</dbReference>
<feature type="chain" id="PRO_5044665977" description="Hepatocyte growth factor receptor" evidence="24">
    <location>
        <begin position="22"/>
        <end position="1594"/>
    </location>
</feature>
<dbReference type="Gene3D" id="2.130.10.10">
    <property type="entry name" value="YVTN repeat-like/Quinoprotein amine dehydrogenase"/>
    <property type="match status" value="1"/>
</dbReference>
<evidence type="ECO:0000256" key="17">
    <source>
        <dbReference type="ARBA" id="ARBA00030820"/>
    </source>
</evidence>
<evidence type="ECO:0000256" key="3">
    <source>
        <dbReference type="ARBA" id="ARBA00019839"/>
    </source>
</evidence>
<dbReference type="InterPro" id="IPR031148">
    <property type="entry name" value="Plexin"/>
</dbReference>
<feature type="transmembrane region" description="Helical" evidence="23">
    <location>
        <begin position="1193"/>
        <end position="1217"/>
    </location>
</feature>
<evidence type="ECO:0000256" key="18">
    <source>
        <dbReference type="ARBA" id="ARBA00033031"/>
    </source>
</evidence>
<protein>
    <recommendedName>
        <fullName evidence="3">Hepatocyte growth factor receptor</fullName>
    </recommendedName>
    <alternativeName>
        <fullName evidence="20">HGF/SF receptor</fullName>
    </alternativeName>
    <alternativeName>
        <fullName evidence="19">Proto-oncogene c-Met</fullName>
    </alternativeName>
    <alternativeName>
        <fullName evidence="17">Scatter factor receptor</fullName>
    </alternativeName>
    <alternativeName>
        <fullName evidence="18">Tyrosine-protein kinase Met</fullName>
    </alternativeName>
</protein>
<evidence type="ECO:0000256" key="15">
    <source>
        <dbReference type="ARBA" id="ARBA00023157"/>
    </source>
</evidence>
<dbReference type="InterPro" id="IPR041019">
    <property type="entry name" value="TIG1_plexin"/>
</dbReference>
<dbReference type="Gene3D" id="1.10.510.10">
    <property type="entry name" value="Transferase(Phosphotransferase) domain 1"/>
    <property type="match status" value="1"/>
</dbReference>
<dbReference type="Proteomes" id="UP000694844">
    <property type="component" value="Chromosome 8"/>
</dbReference>
<dbReference type="SUPFAM" id="SSF101912">
    <property type="entry name" value="Sema domain"/>
    <property type="match status" value="1"/>
</dbReference>
<evidence type="ECO:0000313" key="31">
    <source>
        <dbReference type="RefSeq" id="XP_022299542.1"/>
    </source>
</evidence>
<dbReference type="InterPro" id="IPR001245">
    <property type="entry name" value="Ser-Thr/Tyr_kinase_cat_dom"/>
</dbReference>
<dbReference type="Pfam" id="PF17960">
    <property type="entry name" value="TIG_plexin"/>
    <property type="match status" value="1"/>
</dbReference>
<evidence type="ECO:0000256" key="9">
    <source>
        <dbReference type="ARBA" id="ARBA00022777"/>
    </source>
</evidence>
<dbReference type="KEGG" id="cvn:111108185"/>
<dbReference type="Pfam" id="PF01833">
    <property type="entry name" value="TIG"/>
    <property type="match status" value="3"/>
</dbReference>
<evidence type="ECO:0000256" key="16">
    <source>
        <dbReference type="ARBA" id="ARBA00023180"/>
    </source>
</evidence>
<proteinExistence type="inferred from homology"/>
<dbReference type="PROSITE" id="PS51004">
    <property type="entry name" value="SEMA"/>
    <property type="match status" value="1"/>
</dbReference>
<dbReference type="GO" id="GO:0004713">
    <property type="term" value="F:protein tyrosine kinase activity"/>
    <property type="evidence" value="ECO:0007669"/>
    <property type="project" value="UniProtKB-KW"/>
</dbReference>
<dbReference type="Gene3D" id="3.30.200.20">
    <property type="entry name" value="Phosphorylase Kinase, domain 1"/>
    <property type="match status" value="1"/>
</dbReference>
<dbReference type="InterPro" id="IPR000719">
    <property type="entry name" value="Prot_kinase_dom"/>
</dbReference>
<dbReference type="SUPFAM" id="SSF81296">
    <property type="entry name" value="E set domains"/>
    <property type="match status" value="2"/>
</dbReference>
<organism evidence="27 31">
    <name type="scientific">Crassostrea virginica</name>
    <name type="common">Eastern oyster</name>
    <dbReference type="NCBI Taxonomy" id="6565"/>
    <lineage>
        <taxon>Eukaryota</taxon>
        <taxon>Metazoa</taxon>
        <taxon>Spiralia</taxon>
        <taxon>Lophotrochozoa</taxon>
        <taxon>Mollusca</taxon>
        <taxon>Bivalvia</taxon>
        <taxon>Autobranchia</taxon>
        <taxon>Pteriomorphia</taxon>
        <taxon>Ostreida</taxon>
        <taxon>Ostreoidea</taxon>
        <taxon>Ostreidae</taxon>
        <taxon>Crassostrea</taxon>
    </lineage>
</organism>
<keyword evidence="6 24" id="KW-0732">Signal</keyword>
<keyword evidence="27" id="KW-1185">Reference proteome</keyword>
<keyword evidence="13 23" id="KW-0472">Membrane</keyword>
<dbReference type="SMART" id="SM00423">
    <property type="entry name" value="PSI"/>
    <property type="match status" value="3"/>
</dbReference>
<dbReference type="OrthoDB" id="125363at2759"/>
<dbReference type="RefSeq" id="XP_022299542.1">
    <property type="nucleotide sequence ID" value="XM_022443834.1"/>
</dbReference>
<dbReference type="GO" id="GO:0030182">
    <property type="term" value="P:neuron differentiation"/>
    <property type="evidence" value="ECO:0007669"/>
    <property type="project" value="UniProtKB-ARBA"/>
</dbReference>
<keyword evidence="12 23" id="KW-1133">Transmembrane helix</keyword>
<evidence type="ECO:0000259" key="26">
    <source>
        <dbReference type="PROSITE" id="PS51004"/>
    </source>
</evidence>
<dbReference type="InterPro" id="IPR041362">
    <property type="entry name" value="TIG2_plexin"/>
</dbReference>
<dbReference type="GO" id="GO:0030334">
    <property type="term" value="P:regulation of cell migration"/>
    <property type="evidence" value="ECO:0007669"/>
    <property type="project" value="TreeGrafter"/>
</dbReference>
<keyword evidence="5 23" id="KW-0812">Transmembrane</keyword>
<dbReference type="InterPro" id="IPR013783">
    <property type="entry name" value="Ig-like_fold"/>
</dbReference>
<keyword evidence="11" id="KW-0832">Ubl conjugation</keyword>
<dbReference type="InterPro" id="IPR011009">
    <property type="entry name" value="Kinase-like_dom_sf"/>
</dbReference>
<evidence type="ECO:0000256" key="2">
    <source>
        <dbReference type="ARBA" id="ARBA00010297"/>
    </source>
</evidence>
<dbReference type="SUPFAM" id="SSF56112">
    <property type="entry name" value="Protein kinase-like (PK-like)"/>
    <property type="match status" value="1"/>
</dbReference>
<evidence type="ECO:0000313" key="32">
    <source>
        <dbReference type="RefSeq" id="XP_022299544.1"/>
    </source>
</evidence>